<dbReference type="Pfam" id="PF08240">
    <property type="entry name" value="ADH_N"/>
    <property type="match status" value="1"/>
</dbReference>
<dbReference type="GO" id="GO:0016491">
    <property type="term" value="F:oxidoreductase activity"/>
    <property type="evidence" value="ECO:0007669"/>
    <property type="project" value="UniProtKB-KW"/>
</dbReference>
<dbReference type="SUPFAM" id="SSF51735">
    <property type="entry name" value="NAD(P)-binding Rossmann-fold domains"/>
    <property type="match status" value="1"/>
</dbReference>
<dbReference type="InterPro" id="IPR020843">
    <property type="entry name" value="ER"/>
</dbReference>
<dbReference type="PROSITE" id="PS00059">
    <property type="entry name" value="ADH_ZINC"/>
    <property type="match status" value="1"/>
</dbReference>
<comment type="cofactor">
    <cofactor evidence="4">
        <name>Zn(2+)</name>
        <dbReference type="ChEBI" id="CHEBI:29105"/>
    </cofactor>
</comment>
<dbReference type="SMART" id="SM00829">
    <property type="entry name" value="PKS_ER"/>
    <property type="match status" value="1"/>
</dbReference>
<organism evidence="6 7">
    <name type="scientific">Peribacillus loiseleuriae</name>
    <dbReference type="NCBI Taxonomy" id="1679170"/>
    <lineage>
        <taxon>Bacteria</taxon>
        <taxon>Bacillati</taxon>
        <taxon>Bacillota</taxon>
        <taxon>Bacilli</taxon>
        <taxon>Bacillales</taxon>
        <taxon>Bacillaceae</taxon>
        <taxon>Peribacillus</taxon>
    </lineage>
</organism>
<feature type="domain" description="Enoyl reductase (ER)" evidence="5">
    <location>
        <begin position="5"/>
        <end position="336"/>
    </location>
</feature>
<comment type="caution">
    <text evidence="6">The sequence shown here is derived from an EMBL/GenBank/DDBJ whole genome shotgun (WGS) entry which is preliminary data.</text>
</comment>
<evidence type="ECO:0000256" key="4">
    <source>
        <dbReference type="RuleBase" id="RU361277"/>
    </source>
</evidence>
<dbReference type="CDD" id="cd08261">
    <property type="entry name" value="Zn_ADH7"/>
    <property type="match status" value="1"/>
</dbReference>
<evidence type="ECO:0000259" key="5">
    <source>
        <dbReference type="SMART" id="SM00829"/>
    </source>
</evidence>
<comment type="similarity">
    <text evidence="4">Belongs to the zinc-containing alcohol dehydrogenase family.</text>
</comment>
<dbReference type="SUPFAM" id="SSF50129">
    <property type="entry name" value="GroES-like"/>
    <property type="match status" value="1"/>
</dbReference>
<dbReference type="InterPro" id="IPR050129">
    <property type="entry name" value="Zn_alcohol_dh"/>
</dbReference>
<evidence type="ECO:0000256" key="1">
    <source>
        <dbReference type="ARBA" id="ARBA00022723"/>
    </source>
</evidence>
<dbReference type="PANTHER" id="PTHR43401">
    <property type="entry name" value="L-THREONINE 3-DEHYDROGENASE"/>
    <property type="match status" value="1"/>
</dbReference>
<dbReference type="Gene3D" id="3.40.50.720">
    <property type="entry name" value="NAD(P)-binding Rossmann-like Domain"/>
    <property type="match status" value="1"/>
</dbReference>
<gene>
    <name evidence="6" type="ORF">AC625_03440</name>
</gene>
<dbReference type="STRING" id="1679170.AC625_03440"/>
<dbReference type="GO" id="GO:0008270">
    <property type="term" value="F:zinc ion binding"/>
    <property type="evidence" value="ECO:0007669"/>
    <property type="project" value="InterPro"/>
</dbReference>
<keyword evidence="2 4" id="KW-0862">Zinc</keyword>
<evidence type="ECO:0000313" key="7">
    <source>
        <dbReference type="Proteomes" id="UP000037146"/>
    </source>
</evidence>
<keyword evidence="3" id="KW-0560">Oxidoreductase</keyword>
<sequence length="339" mass="37011">MKAVRIPEANKIEIVDIQEPNIEQANEVKVKIKRVGICGSDMHIYHGTNPLATYPRIVGHEVAGEIIEIGSNVTKVAVGDHVVIEPISYCGECYACKKGRPNVCKEVSVFGVHEDGGMKEFAILSERQVHKVDSEIEWDEAVMAEPYTIGAQATWRGNVQEGQTVFIQGAGPIGITVLKMAKLRGATVIISDFTNERLAFAKENGADYTINPTEVDVESKINEITKDEGANVVIDAVGMPQTFELSVKVASAAGNVVLLGFNATPSSIAQMLITKKELTITGSRLQTNQFGKVVELINEKKLTHNGLITHKFPLSQVKEAFAFVEKNPQLVRKAVIVFE</sequence>
<dbReference type="InterPro" id="IPR011032">
    <property type="entry name" value="GroES-like_sf"/>
</dbReference>
<protein>
    <submittedName>
        <fullName evidence="6">Alcohol dehydrogenase</fullName>
    </submittedName>
</protein>
<dbReference type="InterPro" id="IPR036291">
    <property type="entry name" value="NAD(P)-bd_dom_sf"/>
</dbReference>
<dbReference type="PANTHER" id="PTHR43401:SF2">
    <property type="entry name" value="L-THREONINE 3-DEHYDROGENASE"/>
    <property type="match status" value="1"/>
</dbReference>
<dbReference type="EMBL" id="LFZW01000001">
    <property type="protein sequence ID" value="KMY48677.1"/>
    <property type="molecule type" value="Genomic_DNA"/>
</dbReference>
<dbReference type="InterPro" id="IPR013149">
    <property type="entry name" value="ADH-like_C"/>
</dbReference>
<dbReference type="Proteomes" id="UP000037146">
    <property type="component" value="Unassembled WGS sequence"/>
</dbReference>
<evidence type="ECO:0000313" key="6">
    <source>
        <dbReference type="EMBL" id="KMY48677.1"/>
    </source>
</evidence>
<dbReference type="Pfam" id="PF00107">
    <property type="entry name" value="ADH_zinc_N"/>
    <property type="match status" value="1"/>
</dbReference>
<accession>A0A0K9GQX0</accession>
<keyword evidence="1 4" id="KW-0479">Metal-binding</keyword>
<evidence type="ECO:0000256" key="3">
    <source>
        <dbReference type="ARBA" id="ARBA00023002"/>
    </source>
</evidence>
<dbReference type="AlphaFoldDB" id="A0A0K9GQX0"/>
<name>A0A0K9GQX0_9BACI</name>
<reference evidence="7" key="1">
    <citation type="submission" date="2015-07" db="EMBL/GenBank/DDBJ databases">
        <title>Genome sequencing project for genomic taxonomy and phylogenomics of Bacillus-like bacteria.</title>
        <authorList>
            <person name="Liu B."/>
            <person name="Wang J."/>
            <person name="Zhu Y."/>
            <person name="Liu G."/>
            <person name="Chen Q."/>
            <person name="Chen Z."/>
            <person name="Lan J."/>
            <person name="Che J."/>
            <person name="Ge C."/>
            <person name="Shi H."/>
            <person name="Pan Z."/>
            <person name="Liu X."/>
        </authorList>
    </citation>
    <scope>NUCLEOTIDE SEQUENCE [LARGE SCALE GENOMIC DNA]</scope>
    <source>
        <strain evidence="7">FJAT-27997</strain>
    </source>
</reference>
<keyword evidence="7" id="KW-1185">Reference proteome</keyword>
<dbReference type="Gene3D" id="3.90.180.10">
    <property type="entry name" value="Medium-chain alcohol dehydrogenases, catalytic domain"/>
    <property type="match status" value="1"/>
</dbReference>
<dbReference type="InterPro" id="IPR002328">
    <property type="entry name" value="ADH_Zn_CS"/>
</dbReference>
<dbReference type="RefSeq" id="WP_049680003.1">
    <property type="nucleotide sequence ID" value="NZ_LFZW01000001.1"/>
</dbReference>
<proteinExistence type="inferred from homology"/>
<evidence type="ECO:0000256" key="2">
    <source>
        <dbReference type="ARBA" id="ARBA00022833"/>
    </source>
</evidence>
<dbReference type="InterPro" id="IPR013154">
    <property type="entry name" value="ADH-like_N"/>
</dbReference>
<dbReference type="OrthoDB" id="9770238at2"/>
<dbReference type="PATRIC" id="fig|1679170.3.peg.720"/>